<dbReference type="Pfam" id="PF05532">
    <property type="entry name" value="CsbD"/>
    <property type="match status" value="1"/>
</dbReference>
<evidence type="ECO:0000313" key="5">
    <source>
        <dbReference type="Proteomes" id="UP000584642"/>
    </source>
</evidence>
<dbReference type="InterPro" id="IPR036629">
    <property type="entry name" value="YjbJ_sf"/>
</dbReference>
<evidence type="ECO:0000313" key="4">
    <source>
        <dbReference type="EMBL" id="NYZ21193.1"/>
    </source>
</evidence>
<organism evidence="4 5">
    <name type="scientific">Azospirillum oleiclasticum</name>
    <dbReference type="NCBI Taxonomy" id="2735135"/>
    <lineage>
        <taxon>Bacteria</taxon>
        <taxon>Pseudomonadati</taxon>
        <taxon>Pseudomonadota</taxon>
        <taxon>Alphaproteobacteria</taxon>
        <taxon>Rhodospirillales</taxon>
        <taxon>Azospirillaceae</taxon>
        <taxon>Azospirillum</taxon>
    </lineage>
</organism>
<dbReference type="EMBL" id="JABFDB010000011">
    <property type="protein sequence ID" value="NYZ21193.1"/>
    <property type="molecule type" value="Genomic_DNA"/>
</dbReference>
<gene>
    <name evidence="4" type="ORF">HND93_15860</name>
</gene>
<feature type="domain" description="CsbD-like" evidence="3">
    <location>
        <begin position="5"/>
        <end position="56"/>
    </location>
</feature>
<evidence type="ECO:0000259" key="3">
    <source>
        <dbReference type="Pfam" id="PF05532"/>
    </source>
</evidence>
<name>A0ABX2TAB4_9PROT</name>
<feature type="region of interest" description="Disordered" evidence="2">
    <location>
        <begin position="1"/>
        <end position="21"/>
    </location>
</feature>
<comment type="similarity">
    <text evidence="1">Belongs to the UPF0337 (CsbD) family.</text>
</comment>
<proteinExistence type="inferred from homology"/>
<protein>
    <submittedName>
        <fullName evidence="4">CsbD family protein</fullName>
    </submittedName>
</protein>
<dbReference type="Proteomes" id="UP000584642">
    <property type="component" value="Unassembled WGS sequence"/>
</dbReference>
<dbReference type="InterPro" id="IPR008462">
    <property type="entry name" value="CsbD"/>
</dbReference>
<comment type="caution">
    <text evidence="4">The sequence shown here is derived from an EMBL/GenBank/DDBJ whole genome shotgun (WGS) entry which is preliminary data.</text>
</comment>
<dbReference type="RefSeq" id="WP_180282973.1">
    <property type="nucleotide sequence ID" value="NZ_JABFDB010000011.1"/>
</dbReference>
<evidence type="ECO:0000256" key="2">
    <source>
        <dbReference type="SAM" id="MobiDB-lite"/>
    </source>
</evidence>
<reference evidence="4 5" key="1">
    <citation type="submission" date="2020-05" db="EMBL/GenBank/DDBJ databases">
        <title>Azospirillum oleiclasticum sp. nov, a nitrogen-fixing and heavy crude oil-emulsifying bacterium isolated from the crude oil of Yumen Oilfield.</title>
        <authorList>
            <person name="Wu D."/>
            <person name="Cai M."/>
            <person name="Zhang X."/>
        </authorList>
    </citation>
    <scope>NUCLEOTIDE SEQUENCE [LARGE SCALE GENOMIC DNA]</scope>
    <source>
        <strain evidence="4 5">ROY-1-1-2</strain>
    </source>
</reference>
<keyword evidence="5" id="KW-1185">Reference proteome</keyword>
<accession>A0ABX2TAB4</accession>
<feature type="compositionally biased region" description="Basic and acidic residues" evidence="2">
    <location>
        <begin position="1"/>
        <end position="11"/>
    </location>
</feature>
<dbReference type="Gene3D" id="1.10.1470.10">
    <property type="entry name" value="YjbJ"/>
    <property type="match status" value="1"/>
</dbReference>
<evidence type="ECO:0000256" key="1">
    <source>
        <dbReference type="ARBA" id="ARBA00009129"/>
    </source>
</evidence>
<sequence length="59" mass="6093">MVDKDRVKGAAKDAAGTVQKEVGKLTGNDSMVAKGNANKAEGKLDKAAGHVKEAIRGEK</sequence>
<dbReference type="SUPFAM" id="SSF69047">
    <property type="entry name" value="Hypothetical protein YjbJ"/>
    <property type="match status" value="1"/>
</dbReference>